<dbReference type="PANTHER" id="PTHR43390:SF1">
    <property type="entry name" value="CHLOROPLAST PROCESSING PEPTIDASE"/>
    <property type="match status" value="1"/>
</dbReference>
<dbReference type="PROSITE" id="PS00501">
    <property type="entry name" value="SPASE_I_1"/>
    <property type="match status" value="1"/>
</dbReference>
<evidence type="ECO:0000256" key="6">
    <source>
        <dbReference type="SAM" id="Phobius"/>
    </source>
</evidence>
<dbReference type="Gene3D" id="2.10.109.10">
    <property type="entry name" value="Umud Fragment, subunit A"/>
    <property type="match status" value="1"/>
</dbReference>
<evidence type="ECO:0000256" key="5">
    <source>
        <dbReference type="PIRSR" id="PIRSR600223-1"/>
    </source>
</evidence>
<accession>A0A8J3VJ73</accession>
<dbReference type="SUPFAM" id="SSF51306">
    <property type="entry name" value="LexA/Signal peptidase"/>
    <property type="match status" value="1"/>
</dbReference>
<evidence type="ECO:0000256" key="3">
    <source>
        <dbReference type="ARBA" id="ARBA00022670"/>
    </source>
</evidence>
<comment type="subcellular location">
    <subcellularLocation>
        <location evidence="1">Cell membrane</location>
        <topology evidence="1">Single-pass type II membrane protein</topology>
    </subcellularLocation>
</comment>
<evidence type="ECO:0000256" key="4">
    <source>
        <dbReference type="ARBA" id="ARBA00022801"/>
    </source>
</evidence>
<dbReference type="PANTHER" id="PTHR43390">
    <property type="entry name" value="SIGNAL PEPTIDASE I"/>
    <property type="match status" value="1"/>
</dbReference>
<protein>
    <submittedName>
        <fullName evidence="8">S26 family signal peptidase</fullName>
    </submittedName>
</protein>
<feature type="active site" evidence="5">
    <location>
        <position position="37"/>
    </location>
</feature>
<proteinExistence type="inferred from homology"/>
<dbReference type="InterPro" id="IPR000223">
    <property type="entry name" value="Pept_S26A_signal_pept_1"/>
</dbReference>
<evidence type="ECO:0000313" key="9">
    <source>
        <dbReference type="Proteomes" id="UP000612899"/>
    </source>
</evidence>
<keyword evidence="6" id="KW-0812">Transmembrane</keyword>
<dbReference type="Pfam" id="PF10502">
    <property type="entry name" value="Peptidase_S26"/>
    <property type="match status" value="2"/>
</dbReference>
<keyword evidence="3" id="KW-0645">Protease</keyword>
<comment type="caution">
    <text evidence="8">The sequence shown here is derived from an EMBL/GenBank/DDBJ whole genome shotgun (WGS) entry which is preliminary data.</text>
</comment>
<feature type="domain" description="Peptidase S26" evidence="7">
    <location>
        <begin position="104"/>
        <end position="143"/>
    </location>
</feature>
<evidence type="ECO:0000256" key="1">
    <source>
        <dbReference type="ARBA" id="ARBA00004401"/>
    </source>
</evidence>
<keyword evidence="4" id="KW-0378">Hydrolase</keyword>
<keyword evidence="6" id="KW-0472">Membrane</keyword>
<keyword evidence="9" id="KW-1185">Reference proteome</keyword>
<dbReference type="Proteomes" id="UP000612899">
    <property type="component" value="Unassembled WGS sequence"/>
</dbReference>
<dbReference type="EMBL" id="BONY01000062">
    <property type="protein sequence ID" value="GIH09129.1"/>
    <property type="molecule type" value="Genomic_DNA"/>
</dbReference>
<dbReference type="PRINTS" id="PR00727">
    <property type="entry name" value="LEADERPTASE"/>
</dbReference>
<gene>
    <name evidence="8" type="primary">lepB_2</name>
    <name evidence="8" type="ORF">Rhe02_71960</name>
</gene>
<dbReference type="AlphaFoldDB" id="A0A8J3VJ73"/>
<dbReference type="GO" id="GO:0005886">
    <property type="term" value="C:plasma membrane"/>
    <property type="evidence" value="ECO:0007669"/>
    <property type="project" value="UniProtKB-SubCell"/>
</dbReference>
<dbReference type="GO" id="GO:0006465">
    <property type="term" value="P:signal peptide processing"/>
    <property type="evidence" value="ECO:0007669"/>
    <property type="project" value="InterPro"/>
</dbReference>
<comment type="similarity">
    <text evidence="2">Belongs to the peptidase S26 family.</text>
</comment>
<feature type="transmembrane region" description="Helical" evidence="6">
    <location>
        <begin position="6"/>
        <end position="26"/>
    </location>
</feature>
<evidence type="ECO:0000256" key="2">
    <source>
        <dbReference type="ARBA" id="ARBA00009370"/>
    </source>
</evidence>
<feature type="active site" evidence="5">
    <location>
        <position position="88"/>
    </location>
</feature>
<sequence>MLGGAMIYVAVAVGALVVLAVARLVWRYTIAIVDGSSMEPTLWAGDRLLVRRCPLTKLRRGDIVVVRESPSPDVSVQQGPSLYRLLVKRAVAVAGDPLPPVLREGEGVVPQGAILILGDNPYERRDSRRYGYVRDEQVVGRAVRRLGE</sequence>
<dbReference type="InterPro" id="IPR036286">
    <property type="entry name" value="LexA/Signal_pep-like_sf"/>
</dbReference>
<dbReference type="CDD" id="cd06530">
    <property type="entry name" value="S26_SPase_I"/>
    <property type="match status" value="1"/>
</dbReference>
<evidence type="ECO:0000313" key="8">
    <source>
        <dbReference type="EMBL" id="GIH09129.1"/>
    </source>
</evidence>
<dbReference type="InterPro" id="IPR019756">
    <property type="entry name" value="Pept_S26A_signal_pept_1_Ser-AS"/>
</dbReference>
<organism evidence="8 9">
    <name type="scientific">Rhizocola hellebori</name>
    <dbReference type="NCBI Taxonomy" id="1392758"/>
    <lineage>
        <taxon>Bacteria</taxon>
        <taxon>Bacillati</taxon>
        <taxon>Actinomycetota</taxon>
        <taxon>Actinomycetes</taxon>
        <taxon>Micromonosporales</taxon>
        <taxon>Micromonosporaceae</taxon>
        <taxon>Rhizocola</taxon>
    </lineage>
</organism>
<feature type="domain" description="Peptidase S26" evidence="7">
    <location>
        <begin position="9"/>
        <end position="96"/>
    </location>
</feature>
<dbReference type="InterPro" id="IPR019533">
    <property type="entry name" value="Peptidase_S26"/>
</dbReference>
<dbReference type="GO" id="GO:0004252">
    <property type="term" value="F:serine-type endopeptidase activity"/>
    <property type="evidence" value="ECO:0007669"/>
    <property type="project" value="InterPro"/>
</dbReference>
<keyword evidence="6" id="KW-1133">Transmembrane helix</keyword>
<evidence type="ECO:0000259" key="7">
    <source>
        <dbReference type="Pfam" id="PF10502"/>
    </source>
</evidence>
<name>A0A8J3VJ73_9ACTN</name>
<reference evidence="8" key="1">
    <citation type="submission" date="2021-01" db="EMBL/GenBank/DDBJ databases">
        <title>Whole genome shotgun sequence of Rhizocola hellebori NBRC 109834.</title>
        <authorList>
            <person name="Komaki H."/>
            <person name="Tamura T."/>
        </authorList>
    </citation>
    <scope>NUCLEOTIDE SEQUENCE</scope>
    <source>
        <strain evidence="8">NBRC 109834</strain>
    </source>
</reference>